<dbReference type="AlphaFoldDB" id="A0AA91DQV4"/>
<reference evidence="2 3" key="1">
    <citation type="submission" date="2016-03" db="EMBL/GenBank/DDBJ databases">
        <title>Genome sequence of Variovorax paradoxus KB5.</title>
        <authorList>
            <person name="Jeong H."/>
            <person name="Hong C.E."/>
            <person name="Jo S.H."/>
            <person name="Park J.M."/>
        </authorList>
    </citation>
    <scope>NUCLEOTIDE SEQUENCE [LARGE SCALE GENOMIC DNA]</scope>
    <source>
        <strain evidence="2 3">KB5</strain>
    </source>
</reference>
<gene>
    <name evidence="2" type="ORF">A3K87_13775</name>
</gene>
<proteinExistence type="predicted"/>
<keyword evidence="1" id="KW-1133">Transmembrane helix</keyword>
<dbReference type="RefSeq" id="WP_081267586.1">
    <property type="nucleotide sequence ID" value="NZ_LVHG01000037.1"/>
</dbReference>
<feature type="transmembrane region" description="Helical" evidence="1">
    <location>
        <begin position="5"/>
        <end position="21"/>
    </location>
</feature>
<comment type="caution">
    <text evidence="2">The sequence shown here is derived from an EMBL/GenBank/DDBJ whole genome shotgun (WGS) entry which is preliminary data.</text>
</comment>
<evidence type="ECO:0000256" key="1">
    <source>
        <dbReference type="SAM" id="Phobius"/>
    </source>
</evidence>
<organism evidence="2 3">
    <name type="scientific">Variovorax paradoxus</name>
    <dbReference type="NCBI Taxonomy" id="34073"/>
    <lineage>
        <taxon>Bacteria</taxon>
        <taxon>Pseudomonadati</taxon>
        <taxon>Pseudomonadota</taxon>
        <taxon>Betaproteobacteria</taxon>
        <taxon>Burkholderiales</taxon>
        <taxon>Comamonadaceae</taxon>
        <taxon>Variovorax</taxon>
    </lineage>
</organism>
<name>A0AA91DQV4_VARPD</name>
<sequence>MRQVIYYSLMLLLGFFWYRYGQKLLRQGPRDENDELAKGPLGPVGLLMSAGIACTLFFFMMRGLIRREIPCVGKGCQSQLYTLAANAADYWANMFFLLWMVLGLGYAVYVTLRIWYRS</sequence>
<keyword evidence="1" id="KW-0812">Transmembrane</keyword>
<evidence type="ECO:0000313" key="2">
    <source>
        <dbReference type="EMBL" id="OAK64465.1"/>
    </source>
</evidence>
<keyword evidence="1" id="KW-0472">Membrane</keyword>
<feature type="transmembrane region" description="Helical" evidence="1">
    <location>
        <begin position="96"/>
        <end position="116"/>
    </location>
</feature>
<dbReference type="Proteomes" id="UP000077852">
    <property type="component" value="Unassembled WGS sequence"/>
</dbReference>
<accession>A0AA91DQV4</accession>
<dbReference type="EMBL" id="LVHG01000037">
    <property type="protein sequence ID" value="OAK64465.1"/>
    <property type="molecule type" value="Genomic_DNA"/>
</dbReference>
<evidence type="ECO:0000313" key="3">
    <source>
        <dbReference type="Proteomes" id="UP000077852"/>
    </source>
</evidence>
<protein>
    <submittedName>
        <fullName evidence="2">Uncharacterized protein</fullName>
    </submittedName>
</protein>
<feature type="transmembrane region" description="Helical" evidence="1">
    <location>
        <begin position="41"/>
        <end position="60"/>
    </location>
</feature>